<reference evidence="1 2" key="1">
    <citation type="submission" date="2020-04" db="EMBL/GenBank/DDBJ databases">
        <title>Flammeovirga sp. SR4, a novel species isolated from seawater.</title>
        <authorList>
            <person name="Wang X."/>
        </authorList>
    </citation>
    <scope>NUCLEOTIDE SEQUENCE [LARGE SCALE GENOMIC DNA]</scope>
    <source>
        <strain evidence="1 2">ATCC 23126</strain>
    </source>
</reference>
<dbReference type="EMBL" id="JABANE010000203">
    <property type="protein sequence ID" value="NME72753.1"/>
    <property type="molecule type" value="Genomic_DNA"/>
</dbReference>
<dbReference type="RefSeq" id="WP_169660922.1">
    <property type="nucleotide sequence ID" value="NZ_JABANE010000203.1"/>
</dbReference>
<dbReference type="InterPro" id="IPR009057">
    <property type="entry name" value="Homeodomain-like_sf"/>
</dbReference>
<comment type="caution">
    <text evidence="1">The sequence shown here is derived from an EMBL/GenBank/DDBJ whole genome shotgun (WGS) entry which is preliminary data.</text>
</comment>
<name>A0A7X9S1N0_9BACT</name>
<gene>
    <name evidence="1" type="ORF">HHU12_32645</name>
</gene>
<accession>A0A7X9S1N0</accession>
<evidence type="ECO:0000313" key="2">
    <source>
        <dbReference type="Proteomes" id="UP000576082"/>
    </source>
</evidence>
<dbReference type="Pfam" id="PF13551">
    <property type="entry name" value="HTH_29"/>
    <property type="match status" value="1"/>
</dbReference>
<proteinExistence type="predicted"/>
<organism evidence="1 2">
    <name type="scientific">Flammeovirga aprica JL-4</name>
    <dbReference type="NCBI Taxonomy" id="694437"/>
    <lineage>
        <taxon>Bacteria</taxon>
        <taxon>Pseudomonadati</taxon>
        <taxon>Bacteroidota</taxon>
        <taxon>Cytophagia</taxon>
        <taxon>Cytophagales</taxon>
        <taxon>Flammeovirgaceae</taxon>
        <taxon>Flammeovirga</taxon>
    </lineage>
</organism>
<evidence type="ECO:0000313" key="1">
    <source>
        <dbReference type="EMBL" id="NME72753.1"/>
    </source>
</evidence>
<keyword evidence="2" id="KW-1185">Reference proteome</keyword>
<sequence length="165" mass="19336">MGTFEMVFCYSFMRFITELSKAEKITLKEAQKKHPNARFRNRCLALLLSDSGKQIKEIANFLSISKKYTISRWFNDWENYGIAGLLDAPKSGRPSKLNTKDNRHLNLVHRLLDKEKQDLDIVIHGVKEHLKVDMSKRTLNRFLKRLATDGDVLDFVLKRNRIKKK</sequence>
<dbReference type="AlphaFoldDB" id="A0A7X9S1N0"/>
<dbReference type="Proteomes" id="UP000576082">
    <property type="component" value="Unassembled WGS sequence"/>
</dbReference>
<dbReference type="SUPFAM" id="SSF46689">
    <property type="entry name" value="Homeodomain-like"/>
    <property type="match status" value="1"/>
</dbReference>
<protein>
    <submittedName>
        <fullName evidence="1">Helix-turn-helix domain-containing protein</fullName>
    </submittedName>
</protein>